<dbReference type="PROSITE" id="PS50005">
    <property type="entry name" value="TPR"/>
    <property type="match status" value="1"/>
</dbReference>
<dbReference type="AlphaFoldDB" id="A0AAW6TTS7"/>
<dbReference type="PANTHER" id="PTHR12558">
    <property type="entry name" value="CELL DIVISION CYCLE 16,23,27"/>
    <property type="match status" value="1"/>
</dbReference>
<evidence type="ECO:0000313" key="2">
    <source>
        <dbReference type="EMBL" id="MDI6449018.1"/>
    </source>
</evidence>
<keyword evidence="3" id="KW-1185">Reference proteome</keyword>
<dbReference type="SUPFAM" id="SSF81901">
    <property type="entry name" value="HCP-like"/>
    <property type="match status" value="1"/>
</dbReference>
<dbReference type="Pfam" id="PF13181">
    <property type="entry name" value="TPR_8"/>
    <property type="match status" value="2"/>
</dbReference>
<feature type="repeat" description="TPR" evidence="1">
    <location>
        <begin position="93"/>
        <end position="126"/>
    </location>
</feature>
<keyword evidence="1" id="KW-0802">TPR repeat</keyword>
<dbReference type="InterPro" id="IPR011990">
    <property type="entry name" value="TPR-like_helical_dom_sf"/>
</dbReference>
<proteinExistence type="predicted"/>
<organism evidence="2 3">
    <name type="scientific">Anaerobaca lacustris</name>
    <dbReference type="NCBI Taxonomy" id="3044600"/>
    <lineage>
        <taxon>Bacteria</taxon>
        <taxon>Pseudomonadati</taxon>
        <taxon>Planctomycetota</taxon>
        <taxon>Phycisphaerae</taxon>
        <taxon>Sedimentisphaerales</taxon>
        <taxon>Anaerobacaceae</taxon>
        <taxon>Anaerobaca</taxon>
    </lineage>
</organism>
<dbReference type="RefSeq" id="WP_349244427.1">
    <property type="nucleotide sequence ID" value="NZ_JASCXX010000008.1"/>
</dbReference>
<dbReference type="PANTHER" id="PTHR12558:SF13">
    <property type="entry name" value="CELL DIVISION CYCLE PROTEIN 27 HOMOLOG"/>
    <property type="match status" value="1"/>
</dbReference>
<name>A0AAW6TTS7_9BACT</name>
<gene>
    <name evidence="2" type="ORF">QJ522_08185</name>
</gene>
<comment type="caution">
    <text evidence="2">The sequence shown here is derived from an EMBL/GenBank/DDBJ whole genome shotgun (WGS) entry which is preliminary data.</text>
</comment>
<protein>
    <recommendedName>
        <fullName evidence="4">Tetratricopeptide repeat protein</fullName>
    </recommendedName>
</protein>
<dbReference type="Gene3D" id="1.25.40.10">
    <property type="entry name" value="Tetratricopeptide repeat domain"/>
    <property type="match status" value="2"/>
</dbReference>
<evidence type="ECO:0000256" key="1">
    <source>
        <dbReference type="PROSITE-ProRule" id="PRU00339"/>
    </source>
</evidence>
<reference evidence="2" key="1">
    <citation type="submission" date="2023-05" db="EMBL/GenBank/DDBJ databases">
        <title>Anaerotaeda fermentans gen. nov., sp. nov., a novel anaerobic planctomycete of the new family within the order Sedimentisphaerales isolated from Taman Peninsula, Russia.</title>
        <authorList>
            <person name="Khomyakova M.A."/>
            <person name="Merkel A.Y."/>
            <person name="Slobodkin A.I."/>
        </authorList>
    </citation>
    <scope>NUCLEOTIDE SEQUENCE</scope>
    <source>
        <strain evidence="2">M17dextr</strain>
    </source>
</reference>
<accession>A0AAW6TTS7</accession>
<sequence length="285" mass="32246">MSRSLLARIASWMYPKSHEAYEFWDQISSLRDEGRFVEAYSVFCRAIQKYPQVLDSGDICVMLAELELSANMNHQEALRLLDRATKQGYTAEARYYRVHGMAIWQGGQYEAAITDIERAVSLDADSVNLIPFAERLSFVDDSRASDIWLRILEKEPDNCMAHAYLARESIKAGDTSAALRWAEKAAQLNPSGSDLYEIGHIYHGLSRFRDAIQFYARAKESGYENRAAVLASMAACHISLGEPAQAKADLEEASLYDSDDDYVKFVWQEYQRSYWGGEGGERTAT</sequence>
<evidence type="ECO:0000313" key="3">
    <source>
        <dbReference type="Proteomes" id="UP001431776"/>
    </source>
</evidence>
<dbReference type="SMART" id="SM00028">
    <property type="entry name" value="TPR"/>
    <property type="match status" value="4"/>
</dbReference>
<dbReference type="InterPro" id="IPR019734">
    <property type="entry name" value="TPR_rpt"/>
</dbReference>
<dbReference type="EMBL" id="JASCXX010000008">
    <property type="protein sequence ID" value="MDI6449018.1"/>
    <property type="molecule type" value="Genomic_DNA"/>
</dbReference>
<evidence type="ECO:0008006" key="4">
    <source>
        <dbReference type="Google" id="ProtNLM"/>
    </source>
</evidence>
<dbReference type="Proteomes" id="UP001431776">
    <property type="component" value="Unassembled WGS sequence"/>
</dbReference>